<evidence type="ECO:0000256" key="1">
    <source>
        <dbReference type="SAM" id="MobiDB-lite"/>
    </source>
</evidence>
<name>A0ABD1JF61_9TELE</name>
<dbReference type="Proteomes" id="UP001591681">
    <property type="component" value="Unassembled WGS sequence"/>
</dbReference>
<comment type="caution">
    <text evidence="3">The sequence shown here is derived from an EMBL/GenBank/DDBJ whole genome shotgun (WGS) entry which is preliminary data.</text>
</comment>
<gene>
    <name evidence="3" type="ORF">ACEWY4_018560</name>
</gene>
<feature type="chain" id="PRO_5044758582" evidence="2">
    <location>
        <begin position="21"/>
        <end position="133"/>
    </location>
</feature>
<reference evidence="3 4" key="1">
    <citation type="submission" date="2024-09" db="EMBL/GenBank/DDBJ databases">
        <title>A chromosome-level genome assembly of Gray's grenadier anchovy, Coilia grayii.</title>
        <authorList>
            <person name="Fu Z."/>
        </authorList>
    </citation>
    <scope>NUCLEOTIDE SEQUENCE [LARGE SCALE GENOMIC DNA]</scope>
    <source>
        <strain evidence="3">G4</strain>
        <tissue evidence="3">Muscle</tissue>
    </source>
</reference>
<keyword evidence="4" id="KW-1185">Reference proteome</keyword>
<dbReference type="EMBL" id="JBHFQA010000016">
    <property type="protein sequence ID" value="KAL2085240.1"/>
    <property type="molecule type" value="Genomic_DNA"/>
</dbReference>
<feature type="compositionally biased region" description="Basic residues" evidence="1">
    <location>
        <begin position="70"/>
        <end position="86"/>
    </location>
</feature>
<evidence type="ECO:0000313" key="3">
    <source>
        <dbReference type="EMBL" id="KAL2085240.1"/>
    </source>
</evidence>
<proteinExistence type="predicted"/>
<accession>A0ABD1JF61</accession>
<organism evidence="3 4">
    <name type="scientific">Coilia grayii</name>
    <name type="common">Gray's grenadier anchovy</name>
    <dbReference type="NCBI Taxonomy" id="363190"/>
    <lineage>
        <taxon>Eukaryota</taxon>
        <taxon>Metazoa</taxon>
        <taxon>Chordata</taxon>
        <taxon>Craniata</taxon>
        <taxon>Vertebrata</taxon>
        <taxon>Euteleostomi</taxon>
        <taxon>Actinopterygii</taxon>
        <taxon>Neopterygii</taxon>
        <taxon>Teleostei</taxon>
        <taxon>Clupei</taxon>
        <taxon>Clupeiformes</taxon>
        <taxon>Clupeoidei</taxon>
        <taxon>Engraulidae</taxon>
        <taxon>Coilinae</taxon>
        <taxon>Coilia</taxon>
    </lineage>
</organism>
<protein>
    <submittedName>
        <fullName evidence="3">Uncharacterized protein</fullName>
    </submittedName>
</protein>
<evidence type="ECO:0000313" key="4">
    <source>
        <dbReference type="Proteomes" id="UP001591681"/>
    </source>
</evidence>
<sequence>MELTFWICLLCLQGCLLTDAQQNSKGVSRDLTKDQDIMSKTRLKRETNLSQTGAVSVKGIPNVLLQIDRSRRHLPTNKRKSKRKSRVGSFSLLSHNNPNSPLQVTRVKREDRQKRQVRTTRNQPANKRTVRMF</sequence>
<keyword evidence="2" id="KW-0732">Signal</keyword>
<feature type="signal peptide" evidence="2">
    <location>
        <begin position="1"/>
        <end position="20"/>
    </location>
</feature>
<feature type="region of interest" description="Disordered" evidence="1">
    <location>
        <begin position="68"/>
        <end position="133"/>
    </location>
</feature>
<dbReference type="AlphaFoldDB" id="A0ABD1JF61"/>
<evidence type="ECO:0000256" key="2">
    <source>
        <dbReference type="SAM" id="SignalP"/>
    </source>
</evidence>
<feature type="compositionally biased region" description="Polar residues" evidence="1">
    <location>
        <begin position="91"/>
        <end position="103"/>
    </location>
</feature>